<evidence type="ECO:0000313" key="2">
    <source>
        <dbReference type="EMBL" id="AKJ64200.1"/>
    </source>
</evidence>
<evidence type="ECO:0000313" key="3">
    <source>
        <dbReference type="Proteomes" id="UP000035268"/>
    </source>
</evidence>
<keyword evidence="1" id="KW-0732">Signal</keyword>
<reference evidence="3" key="1">
    <citation type="submission" date="2015-02" db="EMBL/GenBank/DDBJ databases">
        <title>Description and complete genome sequence of the first cultured representative of the subdivision 5 of the Verrucomicrobia phylum.</title>
        <authorList>
            <person name="Spring S."/>
            <person name="Bunk B."/>
            <person name="Sproer C."/>
            <person name="Klenk H.-P."/>
        </authorList>
    </citation>
    <scope>NUCLEOTIDE SEQUENCE [LARGE SCALE GENOMIC DNA]</scope>
    <source>
        <strain evidence="3">L21-Fru-AB</strain>
    </source>
</reference>
<dbReference type="RefSeq" id="WP_052881554.1">
    <property type="nucleotide sequence ID" value="NZ_CP010904.1"/>
</dbReference>
<sequence precursor="true">MNRRATGMMLGLAALLAAGPVVGLASRHPGDETPRLIYYGVFDLDRDVEHITSHAGTGMAEVRLAPDPKRTGTASLQLDLRLDAENALGRWIYPIPQFRFDRVSFWLETGAVEPAGLVITANVLGGDRQIYHLAARTVQTRPGWQKIEFSLPEDVTGIANDPLFSTVDQLNRARLHKRKQRLLAVDFQIAPASSVRTAHGPIYLDQLEFYLRGNYAP</sequence>
<protein>
    <recommendedName>
        <fullName evidence="4">NADH:ubiquinone oxidoreductase intermediate-associated protein 30 domain-containing protein</fullName>
    </recommendedName>
</protein>
<dbReference type="Proteomes" id="UP000035268">
    <property type="component" value="Chromosome"/>
</dbReference>
<dbReference type="STRING" id="1307763.L21SP4_00938"/>
<accession>A0A0G3EH99</accession>
<dbReference type="AlphaFoldDB" id="A0A0G3EH99"/>
<keyword evidence="3" id="KW-1185">Reference proteome</keyword>
<dbReference type="EMBL" id="CP010904">
    <property type="protein sequence ID" value="AKJ64200.1"/>
    <property type="molecule type" value="Genomic_DNA"/>
</dbReference>
<feature type="signal peptide" evidence="1">
    <location>
        <begin position="1"/>
        <end position="25"/>
    </location>
</feature>
<proteinExistence type="predicted"/>
<gene>
    <name evidence="2" type="ORF">L21SP4_00938</name>
</gene>
<evidence type="ECO:0008006" key="4">
    <source>
        <dbReference type="Google" id="ProtNLM"/>
    </source>
</evidence>
<name>A0A0G3EH99_9BACT</name>
<reference evidence="2 3" key="2">
    <citation type="journal article" date="2016" name="ISME J.">
        <title>Characterization of the first cultured representative of Verrucomicrobia subdivision 5 indicates the proposal of a novel phylum.</title>
        <authorList>
            <person name="Spring S."/>
            <person name="Bunk B."/>
            <person name="Sproer C."/>
            <person name="Schumann P."/>
            <person name="Rohde M."/>
            <person name="Tindall B.J."/>
            <person name="Klenk H.P."/>
        </authorList>
    </citation>
    <scope>NUCLEOTIDE SEQUENCE [LARGE SCALE GENOMIC DNA]</scope>
    <source>
        <strain evidence="2 3">L21-Fru-AB</strain>
    </source>
</reference>
<dbReference type="KEGG" id="vbl:L21SP4_00938"/>
<organism evidence="2 3">
    <name type="scientific">Kiritimatiella glycovorans</name>
    <dbReference type="NCBI Taxonomy" id="1307763"/>
    <lineage>
        <taxon>Bacteria</taxon>
        <taxon>Pseudomonadati</taxon>
        <taxon>Kiritimatiellota</taxon>
        <taxon>Kiritimatiellia</taxon>
        <taxon>Kiritimatiellales</taxon>
        <taxon>Kiritimatiellaceae</taxon>
        <taxon>Kiritimatiella</taxon>
    </lineage>
</organism>
<feature type="chain" id="PRO_5005184228" description="NADH:ubiquinone oxidoreductase intermediate-associated protein 30 domain-containing protein" evidence="1">
    <location>
        <begin position="26"/>
        <end position="217"/>
    </location>
</feature>
<evidence type="ECO:0000256" key="1">
    <source>
        <dbReference type="SAM" id="SignalP"/>
    </source>
</evidence>